<dbReference type="Proteomes" id="UP001264519">
    <property type="component" value="Unassembled WGS sequence"/>
</dbReference>
<organism evidence="2 3">
    <name type="scientific">Halomonas koreensis</name>
    <dbReference type="NCBI Taxonomy" id="245385"/>
    <lineage>
        <taxon>Bacteria</taxon>
        <taxon>Pseudomonadati</taxon>
        <taxon>Pseudomonadota</taxon>
        <taxon>Gammaproteobacteria</taxon>
        <taxon>Oceanospirillales</taxon>
        <taxon>Halomonadaceae</taxon>
        <taxon>Halomonas</taxon>
    </lineage>
</organism>
<accession>A0ABU1FYC6</accession>
<feature type="coiled-coil region" evidence="1">
    <location>
        <begin position="8"/>
        <end position="75"/>
    </location>
</feature>
<keyword evidence="3" id="KW-1185">Reference proteome</keyword>
<sequence>MRERDDVIERFKASLDDWNAEIERLGEAMRRAGARTQARHAEDLARLKRRRDEARRRLEARLAAGEEARDDLRQGGEAAWARLRRALRDAASRFE</sequence>
<comment type="caution">
    <text evidence="2">The sequence shown here is derived from an EMBL/GenBank/DDBJ whole genome shotgun (WGS) entry which is preliminary data.</text>
</comment>
<evidence type="ECO:0000313" key="2">
    <source>
        <dbReference type="EMBL" id="MDR5865174.1"/>
    </source>
</evidence>
<evidence type="ECO:0000313" key="3">
    <source>
        <dbReference type="Proteomes" id="UP001264519"/>
    </source>
</evidence>
<gene>
    <name evidence="2" type="ORF">QC818_00040</name>
</gene>
<dbReference type="RefSeq" id="WP_309650778.1">
    <property type="nucleotide sequence ID" value="NZ_JARWAK010000001.1"/>
</dbReference>
<keyword evidence="1" id="KW-0175">Coiled coil</keyword>
<protein>
    <submittedName>
        <fullName evidence="2">Uncharacterized protein</fullName>
    </submittedName>
</protein>
<name>A0ABU1FYC6_9GAMM</name>
<proteinExistence type="predicted"/>
<dbReference type="EMBL" id="JARWAK010000001">
    <property type="protein sequence ID" value="MDR5865174.1"/>
    <property type="molecule type" value="Genomic_DNA"/>
</dbReference>
<evidence type="ECO:0000256" key="1">
    <source>
        <dbReference type="SAM" id="Coils"/>
    </source>
</evidence>
<reference evidence="2 3" key="1">
    <citation type="submission" date="2023-04" db="EMBL/GenBank/DDBJ databases">
        <title>A long-awaited taxogenomic arrangement of the family Halomonadaceae.</title>
        <authorList>
            <person name="De La Haba R."/>
            <person name="Chuvochina M."/>
            <person name="Wittouck S."/>
            <person name="Arahal D.R."/>
            <person name="Sanchez-Porro C."/>
            <person name="Hugenholtz P."/>
            <person name="Ventosa A."/>
        </authorList>
    </citation>
    <scope>NUCLEOTIDE SEQUENCE [LARGE SCALE GENOMIC DNA]</scope>
    <source>
        <strain evidence="2 3">DSM 23530</strain>
    </source>
</reference>